<accession>A0A2A4HWA8</accession>
<dbReference type="InterPro" id="IPR013096">
    <property type="entry name" value="Cupin_2"/>
</dbReference>
<dbReference type="Proteomes" id="UP000218784">
    <property type="component" value="Unassembled WGS sequence"/>
</dbReference>
<evidence type="ECO:0000313" key="4">
    <source>
        <dbReference type="Proteomes" id="UP000218784"/>
    </source>
</evidence>
<gene>
    <name evidence="3" type="ORF">COA17_14010</name>
</gene>
<evidence type="ECO:0000259" key="2">
    <source>
        <dbReference type="Pfam" id="PF07883"/>
    </source>
</evidence>
<protein>
    <submittedName>
        <fullName evidence="3">Transcriptional regulator</fullName>
    </submittedName>
</protein>
<keyword evidence="4" id="KW-1185">Reference proteome</keyword>
<dbReference type="AlphaFoldDB" id="A0A2A4HWA8"/>
<sequence>MPKIVLDTIPPAEGSDYPEPFAAAASDRLVRDLSSAAGLRDIVATHVVVPPGGWSSQRHWHEGEDEIVVILSGAAVLVDDHGTHPMRAGDIAVFPKGDGNAHHLRNDSDEPCVLFAVSRPEASTVHYPDIAMRWHPDTGYSRES</sequence>
<proteinExistence type="predicted"/>
<dbReference type="InterPro" id="IPR051610">
    <property type="entry name" value="GPI/OXD"/>
</dbReference>
<dbReference type="EMBL" id="NWVD01000007">
    <property type="protein sequence ID" value="PCG08179.1"/>
    <property type="molecule type" value="Genomic_DNA"/>
</dbReference>
<evidence type="ECO:0000256" key="1">
    <source>
        <dbReference type="ARBA" id="ARBA00022723"/>
    </source>
</evidence>
<feature type="domain" description="Cupin type-2" evidence="2">
    <location>
        <begin position="46"/>
        <end position="117"/>
    </location>
</feature>
<dbReference type="CDD" id="cd02224">
    <property type="entry name" value="cupin_SPO2919-like"/>
    <property type="match status" value="1"/>
</dbReference>
<comment type="caution">
    <text evidence="3">The sequence shown here is derived from an EMBL/GenBank/DDBJ whole genome shotgun (WGS) entry which is preliminary data.</text>
</comment>
<name>A0A2A4HWA8_9SPHN</name>
<dbReference type="GO" id="GO:0046872">
    <property type="term" value="F:metal ion binding"/>
    <property type="evidence" value="ECO:0007669"/>
    <property type="project" value="UniProtKB-KW"/>
</dbReference>
<dbReference type="Pfam" id="PF07883">
    <property type="entry name" value="Cupin_2"/>
    <property type="match status" value="1"/>
</dbReference>
<dbReference type="SUPFAM" id="SSF51182">
    <property type="entry name" value="RmlC-like cupins"/>
    <property type="match status" value="1"/>
</dbReference>
<keyword evidence="1" id="KW-0479">Metal-binding</keyword>
<dbReference type="InterPro" id="IPR011051">
    <property type="entry name" value="RmlC_Cupin_sf"/>
</dbReference>
<dbReference type="RefSeq" id="WP_096613281.1">
    <property type="nucleotide sequence ID" value="NZ_NWVD01000007.1"/>
</dbReference>
<evidence type="ECO:0000313" key="3">
    <source>
        <dbReference type="EMBL" id="PCG08179.1"/>
    </source>
</evidence>
<dbReference type="InterPro" id="IPR014710">
    <property type="entry name" value="RmlC-like_jellyroll"/>
</dbReference>
<organism evidence="3 4">
    <name type="scientific">Sphingomonas ginsenosidimutans</name>
    <dbReference type="NCBI Taxonomy" id="862134"/>
    <lineage>
        <taxon>Bacteria</taxon>
        <taxon>Pseudomonadati</taxon>
        <taxon>Pseudomonadota</taxon>
        <taxon>Alphaproteobacteria</taxon>
        <taxon>Sphingomonadales</taxon>
        <taxon>Sphingomonadaceae</taxon>
        <taxon>Sphingomonas</taxon>
    </lineage>
</organism>
<dbReference type="PANTHER" id="PTHR35848">
    <property type="entry name" value="OXALATE-BINDING PROTEIN"/>
    <property type="match status" value="1"/>
</dbReference>
<dbReference type="PANTHER" id="PTHR35848:SF9">
    <property type="entry name" value="SLL1358 PROTEIN"/>
    <property type="match status" value="1"/>
</dbReference>
<dbReference type="Gene3D" id="2.60.120.10">
    <property type="entry name" value="Jelly Rolls"/>
    <property type="match status" value="1"/>
</dbReference>
<reference evidence="3 4" key="1">
    <citation type="submission" date="2017-09" db="EMBL/GenBank/DDBJ databases">
        <title>Sphingomonas ginsenosidimutans KACC 14949, whole genome shotgun sequence.</title>
        <authorList>
            <person name="Feng G."/>
            <person name="Zhu H."/>
        </authorList>
    </citation>
    <scope>NUCLEOTIDE SEQUENCE [LARGE SCALE GENOMIC DNA]</scope>
    <source>
        <strain evidence="3 4">KACC 14949</strain>
    </source>
</reference>